<sequence>MMKQEHVLIQFSTKRPFSNKPEMPEGAVYNKAKGYWIRNGEPLVSYNSEYGTRATKKCDVETGEDQKGE</sequence>
<dbReference type="AlphaFoldDB" id="A0A484AAV8"/>
<organism evidence="4">
    <name type="scientific">Klebsiella pneumoniae</name>
    <dbReference type="NCBI Taxonomy" id="573"/>
    <lineage>
        <taxon>Bacteria</taxon>
        <taxon>Pseudomonadati</taxon>
        <taxon>Pseudomonadota</taxon>
        <taxon>Gammaproteobacteria</taxon>
        <taxon>Enterobacterales</taxon>
        <taxon>Enterobacteriaceae</taxon>
        <taxon>Klebsiella/Raoultella group</taxon>
        <taxon>Klebsiella</taxon>
        <taxon>Klebsiella pneumoniae complex</taxon>
    </lineage>
</organism>
<dbReference type="RefSeq" id="WP_123677152.1">
    <property type="nucleotide sequence ID" value="NZ_AP021880.1"/>
</dbReference>
<dbReference type="EMBL" id="SDDU01000034">
    <property type="protein sequence ID" value="TCZ64532.1"/>
    <property type="molecule type" value="Genomic_DNA"/>
</dbReference>
<accession>A0A484AAV8</accession>
<evidence type="ECO:0000313" key="1">
    <source>
        <dbReference type="EMBL" id="TCX89732.1"/>
    </source>
</evidence>
<name>A0A484AAV8_KLEPN</name>
<proteinExistence type="predicted"/>
<dbReference type="EMBL" id="SDCS01000081">
    <property type="protein sequence ID" value="TCX89732.1"/>
    <property type="molecule type" value="Genomic_DNA"/>
</dbReference>
<evidence type="ECO:0000313" key="3">
    <source>
        <dbReference type="EMBL" id="TCZ23164.1"/>
    </source>
</evidence>
<comment type="caution">
    <text evidence="4">The sequence shown here is derived from an EMBL/GenBank/DDBJ whole genome shotgun (WGS) entry which is preliminary data.</text>
</comment>
<dbReference type="EMBL" id="SDCV01000030">
    <property type="protein sequence ID" value="TCY01990.1"/>
    <property type="molecule type" value="Genomic_DNA"/>
</dbReference>
<reference evidence="4" key="1">
    <citation type="submission" date="2019-01" db="EMBL/GenBank/DDBJ databases">
        <authorList>
            <person name="Lista F."/>
            <person name="Anselmo A."/>
        </authorList>
    </citation>
    <scope>NUCLEOTIDE SEQUENCE</scope>
    <source>
        <strain evidence="4">1R</strain>
        <strain evidence="2">1S</strain>
        <strain evidence="3">3R</strain>
        <strain evidence="1">4S</strain>
    </source>
</reference>
<evidence type="ECO:0000313" key="4">
    <source>
        <dbReference type="EMBL" id="TCZ64532.1"/>
    </source>
</evidence>
<protein>
    <submittedName>
        <fullName evidence="4">Uncharacterized protein</fullName>
    </submittedName>
</protein>
<dbReference type="EMBL" id="SDDS01000173">
    <property type="protein sequence ID" value="TCZ23164.1"/>
    <property type="molecule type" value="Genomic_DNA"/>
</dbReference>
<evidence type="ECO:0000313" key="2">
    <source>
        <dbReference type="EMBL" id="TCY01990.1"/>
    </source>
</evidence>
<gene>
    <name evidence="2" type="ORF">ETE68_22600</name>
    <name evidence="1" type="ORF">ETE73_27470</name>
    <name evidence="3" type="ORF">ETH54_27510</name>
    <name evidence="4" type="ORF">ETH64_23310</name>
</gene>